<accession>A0A8T0U1J2</accession>
<comment type="caution">
    <text evidence="2">The sequence shown here is derived from an EMBL/GenBank/DDBJ whole genome shotgun (WGS) entry which is preliminary data.</text>
</comment>
<dbReference type="EMBL" id="CM029042">
    <property type="protein sequence ID" value="KAG2618402.1"/>
    <property type="molecule type" value="Genomic_DNA"/>
</dbReference>
<proteinExistence type="predicted"/>
<protein>
    <submittedName>
        <fullName evidence="2">Uncharacterized protein</fullName>
    </submittedName>
</protein>
<dbReference type="AlphaFoldDB" id="A0A8T0U1J2"/>
<evidence type="ECO:0000313" key="2">
    <source>
        <dbReference type="EMBL" id="KAG2618402.1"/>
    </source>
</evidence>
<evidence type="ECO:0000313" key="3">
    <source>
        <dbReference type="Proteomes" id="UP000823388"/>
    </source>
</evidence>
<feature type="compositionally biased region" description="Polar residues" evidence="1">
    <location>
        <begin position="339"/>
        <end position="357"/>
    </location>
</feature>
<dbReference type="Proteomes" id="UP000823388">
    <property type="component" value="Chromosome 3N"/>
</dbReference>
<feature type="compositionally biased region" description="Basic and acidic residues" evidence="1">
    <location>
        <begin position="315"/>
        <end position="324"/>
    </location>
</feature>
<keyword evidence="3" id="KW-1185">Reference proteome</keyword>
<evidence type="ECO:0000256" key="1">
    <source>
        <dbReference type="SAM" id="MobiDB-lite"/>
    </source>
</evidence>
<feature type="region of interest" description="Disordered" evidence="1">
    <location>
        <begin position="306"/>
        <end position="369"/>
    </location>
</feature>
<sequence>MEMGAEFWKRLKGKELKDAAALLSLAPPGSHDETNLIWGNTAGMHSQMTPSAPAHLVVPIFESSHGVPAPSCMVPRTPDPCLPLFPVTPTGEGQKKRVMATADPWDQGNTSNGVPAHRPSTMPFGLNNGGSSSHGIQRAAAPHLPTSAMASMAGAGRWPTMPAVASTNGYGLNTNRTSASVAPWPAYLAPPFSQPNSSGMGRNGVMRAPAPHLAALFMPAAAAPGFRGWSTPASSVTGTALPLPATQAAVANTIGGLAPSYSVPAGAMVAHRGLPIRMEFAGAYHDTATTLALGVPATAAGAAATSSVPAPVAMDTRDGGRASEFDPWCPRGFKPDDGPSSSSRQAQELQGGSNQGEQRTKPLLDLFKP</sequence>
<organism evidence="2 3">
    <name type="scientific">Panicum virgatum</name>
    <name type="common">Blackwell switchgrass</name>
    <dbReference type="NCBI Taxonomy" id="38727"/>
    <lineage>
        <taxon>Eukaryota</taxon>
        <taxon>Viridiplantae</taxon>
        <taxon>Streptophyta</taxon>
        <taxon>Embryophyta</taxon>
        <taxon>Tracheophyta</taxon>
        <taxon>Spermatophyta</taxon>
        <taxon>Magnoliopsida</taxon>
        <taxon>Liliopsida</taxon>
        <taxon>Poales</taxon>
        <taxon>Poaceae</taxon>
        <taxon>PACMAD clade</taxon>
        <taxon>Panicoideae</taxon>
        <taxon>Panicodae</taxon>
        <taxon>Paniceae</taxon>
        <taxon>Panicinae</taxon>
        <taxon>Panicum</taxon>
        <taxon>Panicum sect. Hiantes</taxon>
    </lineage>
</organism>
<reference evidence="2" key="1">
    <citation type="submission" date="2020-05" db="EMBL/GenBank/DDBJ databases">
        <title>WGS assembly of Panicum virgatum.</title>
        <authorList>
            <person name="Lovell J.T."/>
            <person name="Jenkins J."/>
            <person name="Shu S."/>
            <person name="Juenger T.E."/>
            <person name="Schmutz J."/>
        </authorList>
    </citation>
    <scope>NUCLEOTIDE SEQUENCE</scope>
    <source>
        <strain evidence="2">AP13</strain>
    </source>
</reference>
<name>A0A8T0U1J2_PANVG</name>
<gene>
    <name evidence="2" type="ORF">PVAP13_3NG079560</name>
</gene>
<feature type="compositionally biased region" description="Basic and acidic residues" evidence="1">
    <location>
        <begin position="358"/>
        <end position="369"/>
    </location>
</feature>